<accession>A0A916ZNB3</accession>
<dbReference type="RefSeq" id="WP_188909104.1">
    <property type="nucleotide sequence ID" value="NZ_BMIQ01000003.1"/>
</dbReference>
<keyword evidence="5 6" id="KW-0472">Membrane</keyword>
<feature type="transmembrane region" description="Helical" evidence="6">
    <location>
        <begin position="47"/>
        <end position="76"/>
    </location>
</feature>
<feature type="transmembrane region" description="Helical" evidence="6">
    <location>
        <begin position="173"/>
        <end position="191"/>
    </location>
</feature>
<dbReference type="InterPro" id="IPR001851">
    <property type="entry name" value="ABC_transp_permease"/>
</dbReference>
<organism evidence="7 8">
    <name type="scientific">Aureimonas endophytica</name>
    <dbReference type="NCBI Taxonomy" id="2027858"/>
    <lineage>
        <taxon>Bacteria</taxon>
        <taxon>Pseudomonadati</taxon>
        <taxon>Pseudomonadota</taxon>
        <taxon>Alphaproteobacteria</taxon>
        <taxon>Hyphomicrobiales</taxon>
        <taxon>Aurantimonadaceae</taxon>
        <taxon>Aureimonas</taxon>
    </lineage>
</organism>
<feature type="transmembrane region" description="Helical" evidence="6">
    <location>
        <begin position="123"/>
        <end position="141"/>
    </location>
</feature>
<keyword evidence="3 6" id="KW-0812">Transmembrane</keyword>
<dbReference type="PANTHER" id="PTHR30482">
    <property type="entry name" value="HIGH-AFFINITY BRANCHED-CHAIN AMINO ACID TRANSPORT SYSTEM PERMEASE"/>
    <property type="match status" value="1"/>
</dbReference>
<dbReference type="Pfam" id="PF02653">
    <property type="entry name" value="BPD_transp_2"/>
    <property type="match status" value="1"/>
</dbReference>
<comment type="subcellular location">
    <subcellularLocation>
        <location evidence="1">Cell membrane</location>
        <topology evidence="1">Multi-pass membrane protein</topology>
    </subcellularLocation>
</comment>
<dbReference type="InterPro" id="IPR043428">
    <property type="entry name" value="LivM-like"/>
</dbReference>
<name>A0A916ZNB3_9HYPH</name>
<dbReference type="Proteomes" id="UP000644699">
    <property type="component" value="Unassembled WGS sequence"/>
</dbReference>
<evidence type="ECO:0000313" key="8">
    <source>
        <dbReference type="Proteomes" id="UP000644699"/>
    </source>
</evidence>
<evidence type="ECO:0000256" key="1">
    <source>
        <dbReference type="ARBA" id="ARBA00004651"/>
    </source>
</evidence>
<dbReference type="GO" id="GO:0015658">
    <property type="term" value="F:branched-chain amino acid transmembrane transporter activity"/>
    <property type="evidence" value="ECO:0007669"/>
    <property type="project" value="InterPro"/>
</dbReference>
<dbReference type="AlphaFoldDB" id="A0A916ZNB3"/>
<evidence type="ECO:0008006" key="9">
    <source>
        <dbReference type="Google" id="ProtNLM"/>
    </source>
</evidence>
<evidence type="ECO:0000256" key="2">
    <source>
        <dbReference type="ARBA" id="ARBA00022475"/>
    </source>
</evidence>
<evidence type="ECO:0000256" key="6">
    <source>
        <dbReference type="SAM" id="Phobius"/>
    </source>
</evidence>
<dbReference type="PANTHER" id="PTHR30482:SF20">
    <property type="entry name" value="HIGH-AFFINITY BRANCHED-CHAIN AMINO ACID TRANSPORT SYSTEM PERMEASE PROTEIN LIVM"/>
    <property type="match status" value="1"/>
</dbReference>
<feature type="transmembrane region" description="Helical" evidence="6">
    <location>
        <begin position="257"/>
        <end position="284"/>
    </location>
</feature>
<feature type="transmembrane region" description="Helical" evidence="6">
    <location>
        <begin position="20"/>
        <end position="40"/>
    </location>
</feature>
<reference evidence="7" key="2">
    <citation type="submission" date="2020-09" db="EMBL/GenBank/DDBJ databases">
        <authorList>
            <person name="Sun Q."/>
            <person name="Zhou Y."/>
        </authorList>
    </citation>
    <scope>NUCLEOTIDE SEQUENCE</scope>
    <source>
        <strain evidence="7">CGMCC 1.15367</strain>
    </source>
</reference>
<evidence type="ECO:0000313" key="7">
    <source>
        <dbReference type="EMBL" id="GGE05933.1"/>
    </source>
</evidence>
<evidence type="ECO:0000256" key="5">
    <source>
        <dbReference type="ARBA" id="ARBA00023136"/>
    </source>
</evidence>
<sequence>MSDQVLSAVPARRASRVLGLLMLLGAGAALLAVPLLPNYYVRIADSLLIYILLGMGLNIVIGYAGLLDLGFVAFYAVGAYTYALLASPHFGLHLPLILILPISAALGALAGILLGIPVLRLRGDYLAIVTLGFGEIIRVLINNADRVTNGPQGITRLDKASLFGLPLATPGEIYLLLLATCLLTGILVWRLEKSIIGKAWAAIREDQDAARGIGIDTVRAKLAAFAISAMIGAITGSIFSAFQRFVSPESFTFQESVLIVLMIVIGGIGNILGVIAGAAVLLVLPELLRGFDEWRILVLGLTMIVLIIVRPQGLVPRSLSPERLLGALFSR</sequence>
<feature type="transmembrane region" description="Helical" evidence="6">
    <location>
        <begin position="96"/>
        <end position="116"/>
    </location>
</feature>
<evidence type="ECO:0000256" key="3">
    <source>
        <dbReference type="ARBA" id="ARBA00022692"/>
    </source>
</evidence>
<dbReference type="EMBL" id="BMIQ01000003">
    <property type="protein sequence ID" value="GGE05933.1"/>
    <property type="molecule type" value="Genomic_DNA"/>
</dbReference>
<reference evidence="7" key="1">
    <citation type="journal article" date="2014" name="Int. J. Syst. Evol. Microbiol.">
        <title>Complete genome sequence of Corynebacterium casei LMG S-19264T (=DSM 44701T), isolated from a smear-ripened cheese.</title>
        <authorList>
            <consortium name="US DOE Joint Genome Institute (JGI-PGF)"/>
            <person name="Walter F."/>
            <person name="Albersmeier A."/>
            <person name="Kalinowski J."/>
            <person name="Ruckert C."/>
        </authorList>
    </citation>
    <scope>NUCLEOTIDE SEQUENCE</scope>
    <source>
        <strain evidence="7">CGMCC 1.15367</strain>
    </source>
</reference>
<feature type="transmembrane region" description="Helical" evidence="6">
    <location>
        <begin position="222"/>
        <end position="245"/>
    </location>
</feature>
<feature type="transmembrane region" description="Helical" evidence="6">
    <location>
        <begin position="296"/>
        <end position="315"/>
    </location>
</feature>
<keyword evidence="2" id="KW-1003">Cell membrane</keyword>
<keyword evidence="4 6" id="KW-1133">Transmembrane helix</keyword>
<keyword evidence="8" id="KW-1185">Reference proteome</keyword>
<dbReference type="GO" id="GO:0005886">
    <property type="term" value="C:plasma membrane"/>
    <property type="evidence" value="ECO:0007669"/>
    <property type="project" value="UniProtKB-SubCell"/>
</dbReference>
<comment type="caution">
    <text evidence="7">The sequence shown here is derived from an EMBL/GenBank/DDBJ whole genome shotgun (WGS) entry which is preliminary data.</text>
</comment>
<evidence type="ECO:0000256" key="4">
    <source>
        <dbReference type="ARBA" id="ARBA00022989"/>
    </source>
</evidence>
<gene>
    <name evidence="7" type="ORF">GCM10011390_26260</name>
</gene>
<dbReference type="CDD" id="cd06581">
    <property type="entry name" value="TM_PBP1_LivM_like"/>
    <property type="match status" value="1"/>
</dbReference>
<protein>
    <recommendedName>
        <fullName evidence="9">Amino acid/amide ABC transporter membrane protein 2 (HAAT family)</fullName>
    </recommendedName>
</protein>
<proteinExistence type="predicted"/>